<reference evidence="1" key="1">
    <citation type="submission" date="2021-06" db="EMBL/GenBank/DDBJ databases">
        <authorList>
            <person name="Kallberg Y."/>
            <person name="Tangrot J."/>
            <person name="Rosling A."/>
        </authorList>
    </citation>
    <scope>NUCLEOTIDE SEQUENCE</scope>
    <source>
        <strain evidence="1">FL966</strain>
    </source>
</reference>
<sequence length="88" mass="10251">NNVIQYINTYAIEQGFAMRLDYMEKSLDVTIRAEIVYHHAAKYHMKYINLEHNHLIDTAIAVFDPGYCKLSNNENNQVLILYNSGILM</sequence>
<proteinExistence type="predicted"/>
<evidence type="ECO:0000313" key="2">
    <source>
        <dbReference type="Proteomes" id="UP000789759"/>
    </source>
</evidence>
<keyword evidence="2" id="KW-1185">Reference proteome</keyword>
<protein>
    <submittedName>
        <fullName evidence="1">12202_t:CDS:1</fullName>
    </submittedName>
</protein>
<dbReference type="AlphaFoldDB" id="A0A9N9K315"/>
<dbReference type="EMBL" id="CAJVQA010036721">
    <property type="protein sequence ID" value="CAG8808953.1"/>
    <property type="molecule type" value="Genomic_DNA"/>
</dbReference>
<name>A0A9N9K315_9GLOM</name>
<dbReference type="Proteomes" id="UP000789759">
    <property type="component" value="Unassembled WGS sequence"/>
</dbReference>
<accession>A0A9N9K315</accession>
<feature type="non-terminal residue" evidence="1">
    <location>
        <position position="1"/>
    </location>
</feature>
<comment type="caution">
    <text evidence="1">The sequence shown here is derived from an EMBL/GenBank/DDBJ whole genome shotgun (WGS) entry which is preliminary data.</text>
</comment>
<evidence type="ECO:0000313" key="1">
    <source>
        <dbReference type="EMBL" id="CAG8808953.1"/>
    </source>
</evidence>
<organism evidence="1 2">
    <name type="scientific">Cetraspora pellucida</name>
    <dbReference type="NCBI Taxonomy" id="1433469"/>
    <lineage>
        <taxon>Eukaryota</taxon>
        <taxon>Fungi</taxon>
        <taxon>Fungi incertae sedis</taxon>
        <taxon>Mucoromycota</taxon>
        <taxon>Glomeromycotina</taxon>
        <taxon>Glomeromycetes</taxon>
        <taxon>Diversisporales</taxon>
        <taxon>Gigasporaceae</taxon>
        <taxon>Cetraspora</taxon>
    </lineage>
</organism>
<dbReference type="OrthoDB" id="2446481at2759"/>
<gene>
    <name evidence="1" type="ORF">CPELLU_LOCUS18436</name>
</gene>